<comment type="caution">
    <text evidence="2">The sequence shown here is derived from an EMBL/GenBank/DDBJ whole genome shotgun (WGS) entry which is preliminary data.</text>
</comment>
<feature type="transmembrane region" description="Helical" evidence="1">
    <location>
        <begin position="20"/>
        <end position="39"/>
    </location>
</feature>
<protein>
    <recommendedName>
        <fullName evidence="4">ECF transporter S component</fullName>
    </recommendedName>
</protein>
<evidence type="ECO:0000313" key="2">
    <source>
        <dbReference type="EMBL" id="KUK77709.1"/>
    </source>
</evidence>
<dbReference type="AlphaFoldDB" id="A0A117M0K1"/>
<name>A0A117M0K1_9BACT</name>
<dbReference type="Proteomes" id="UP000053860">
    <property type="component" value="Unassembled WGS sequence"/>
</dbReference>
<gene>
    <name evidence="2" type="ORF">XD92_0710</name>
</gene>
<feature type="transmembrane region" description="Helical" evidence="1">
    <location>
        <begin position="146"/>
        <end position="164"/>
    </location>
</feature>
<organism evidence="2 3">
    <name type="scientific">Proteiniphilum acetatigenes</name>
    <dbReference type="NCBI Taxonomy" id="294710"/>
    <lineage>
        <taxon>Bacteria</taxon>
        <taxon>Pseudomonadati</taxon>
        <taxon>Bacteroidota</taxon>
        <taxon>Bacteroidia</taxon>
        <taxon>Bacteroidales</taxon>
        <taxon>Dysgonomonadaceae</taxon>
        <taxon>Proteiniphilum</taxon>
    </lineage>
</organism>
<keyword evidence="1" id="KW-0472">Membrane</keyword>
<evidence type="ECO:0000256" key="1">
    <source>
        <dbReference type="SAM" id="Phobius"/>
    </source>
</evidence>
<feature type="transmembrane region" description="Helical" evidence="1">
    <location>
        <begin position="112"/>
        <end position="134"/>
    </location>
</feature>
<keyword evidence="1" id="KW-0812">Transmembrane</keyword>
<reference evidence="3" key="1">
    <citation type="journal article" date="2015" name="MBio">
        <title>Genome-Resolved Metagenomic Analysis Reveals Roles for Candidate Phyla and Other Microbial Community Members in Biogeochemical Transformations in Oil Reservoirs.</title>
        <authorList>
            <person name="Hu P."/>
            <person name="Tom L."/>
            <person name="Singh A."/>
            <person name="Thomas B.C."/>
            <person name="Baker B.J."/>
            <person name="Piceno Y.M."/>
            <person name="Andersen G.L."/>
            <person name="Banfield J.F."/>
        </authorList>
    </citation>
    <scope>NUCLEOTIDE SEQUENCE [LARGE SCALE GENOMIC DNA]</scope>
</reference>
<dbReference type="STRING" id="1123008.GCA_000380985_03476"/>
<dbReference type="EMBL" id="LGGN01000112">
    <property type="protein sequence ID" value="KUK77709.1"/>
    <property type="molecule type" value="Genomic_DNA"/>
</dbReference>
<evidence type="ECO:0000313" key="3">
    <source>
        <dbReference type="Proteomes" id="UP000053860"/>
    </source>
</evidence>
<accession>A0A117M0K1</accession>
<keyword evidence="1" id="KW-1133">Transmembrane helix</keyword>
<evidence type="ECO:0008006" key="4">
    <source>
        <dbReference type="Google" id="ProtNLM"/>
    </source>
</evidence>
<feature type="transmembrane region" description="Helical" evidence="1">
    <location>
        <begin position="86"/>
        <end position="105"/>
    </location>
</feature>
<dbReference type="PATRIC" id="fig|294710.3.peg.1017"/>
<feature type="transmembrane region" description="Helical" evidence="1">
    <location>
        <begin position="51"/>
        <end position="74"/>
    </location>
</feature>
<proteinExistence type="predicted"/>
<sequence length="170" mass="18103">MSTTTAKLYALNLSNTKTYLFAAIFIVGNLLLPQLAHLVPQGGFIFLPIYFFTLIAAYKYGIHVGLLTAILSPLANSLLFGMPPVAVLPAIIIKSAILAIAAALAAKHFGKVSLLGILLAILAYQVIGTGIEWGMTQNFTAAMQDFRLGIPGLLIQLIGGYFVLKALAKI</sequence>